<evidence type="ECO:0000313" key="3">
    <source>
        <dbReference type="Proteomes" id="UP000326029"/>
    </source>
</evidence>
<dbReference type="Proteomes" id="UP000326029">
    <property type="component" value="Chromosome"/>
</dbReference>
<feature type="domain" description="A-factor biosynthesis hotdog" evidence="1">
    <location>
        <begin position="16"/>
        <end position="152"/>
    </location>
</feature>
<sequence>MEQHHREVTAPVPGEFVHRHDPADILPTGWTRSQENRYSVSARWPASHPFFSPAAEGRHDPVLVAETMRQATMLVAHAGFGVPVDDQFVMWDLYYTADPERLFLDGSSPEITADLFFPEYNGRPGRVRSLRVDIVLTRDGHRLSTGGGTIRCTSAPAYRRMRGERMAALDRPVPLIPAVAPHLVGREDAKDVVLGPGDRPDRWRLRVNTAHPTLFRRPNDHVPGMVLLEAARQAAMLATGSTGYLPTAVDLSFSRYAELDTPCWIEAEVVTAPGDPATTVRVTGQQEDLPVFVCTLSSPPREPAVAGPAAGSRPAR</sequence>
<dbReference type="GeneID" id="95457483"/>
<reference evidence="2 3" key="1">
    <citation type="submission" date="2017-09" db="EMBL/GenBank/DDBJ databases">
        <authorList>
            <person name="Lee N."/>
            <person name="Cho B.-K."/>
        </authorList>
    </citation>
    <scope>NUCLEOTIDE SEQUENCE [LARGE SCALE GENOMIC DNA]</scope>
    <source>
        <strain evidence="2 3">ATCC 19740</strain>
    </source>
</reference>
<feature type="domain" description="A-factor biosynthesis hotdog" evidence="1">
    <location>
        <begin position="183"/>
        <end position="286"/>
    </location>
</feature>
<dbReference type="Pfam" id="PF03756">
    <property type="entry name" value="AfsA"/>
    <property type="match status" value="2"/>
</dbReference>
<protein>
    <submittedName>
        <fullName evidence="2">ScbA protein</fullName>
    </submittedName>
</protein>
<proteinExistence type="predicted"/>
<keyword evidence="3" id="KW-1185">Reference proteome</keyword>
<dbReference type="SUPFAM" id="SSF54637">
    <property type="entry name" value="Thioesterase/thiol ester dehydrase-isomerase"/>
    <property type="match status" value="1"/>
</dbReference>
<dbReference type="EMBL" id="CP023693">
    <property type="protein sequence ID" value="QEV35431.1"/>
    <property type="molecule type" value="Genomic_DNA"/>
</dbReference>
<dbReference type="InterPro" id="IPR047757">
    <property type="entry name" value="AfsA-like"/>
</dbReference>
<dbReference type="InterPro" id="IPR005509">
    <property type="entry name" value="AfsA_hotdog_dom"/>
</dbReference>
<evidence type="ECO:0000313" key="2">
    <source>
        <dbReference type="EMBL" id="QEV35431.1"/>
    </source>
</evidence>
<dbReference type="InterPro" id="IPR029069">
    <property type="entry name" value="HotDog_dom_sf"/>
</dbReference>
<dbReference type="RefSeq" id="WP_152370985.1">
    <property type="nucleotide sequence ID" value="NZ_BMSJ01000017.1"/>
</dbReference>
<gene>
    <name evidence="2" type="ORF">CP977_27350</name>
</gene>
<accession>A0ABX6BNU9</accession>
<name>A0ABX6BNU9_9ACTN</name>
<dbReference type="NCBIfam" id="NF041195">
    <property type="entry name" value="ScbA_BarX_GamBu"/>
    <property type="match status" value="1"/>
</dbReference>
<evidence type="ECO:0000259" key="1">
    <source>
        <dbReference type="Pfam" id="PF03756"/>
    </source>
</evidence>
<organism evidence="2 3">
    <name type="scientific">Streptomyces cinereoruber</name>
    <dbReference type="NCBI Taxonomy" id="67260"/>
    <lineage>
        <taxon>Bacteria</taxon>
        <taxon>Bacillati</taxon>
        <taxon>Actinomycetota</taxon>
        <taxon>Actinomycetes</taxon>
        <taxon>Kitasatosporales</taxon>
        <taxon>Streptomycetaceae</taxon>
        <taxon>Streptomyces</taxon>
    </lineage>
</organism>